<accession>A0ABD6C6K4</accession>
<dbReference type="Pfam" id="PF00534">
    <property type="entry name" value="Glycos_transf_1"/>
    <property type="match status" value="1"/>
</dbReference>
<reference evidence="4 5" key="1">
    <citation type="journal article" date="2019" name="Int. J. Syst. Evol. Microbiol.">
        <title>The Global Catalogue of Microorganisms (GCM) 10K type strain sequencing project: providing services to taxonomists for standard genome sequencing and annotation.</title>
        <authorList>
            <consortium name="The Broad Institute Genomics Platform"/>
            <consortium name="The Broad Institute Genome Sequencing Center for Infectious Disease"/>
            <person name="Wu L."/>
            <person name="Ma J."/>
        </authorList>
    </citation>
    <scope>NUCLEOTIDE SEQUENCE [LARGE SCALE GENOMIC DNA]</scope>
    <source>
        <strain evidence="4 5">CGMCC 1.12125</strain>
    </source>
</reference>
<dbReference type="GO" id="GO:0016757">
    <property type="term" value="F:glycosyltransferase activity"/>
    <property type="evidence" value="ECO:0007669"/>
    <property type="project" value="UniProtKB-KW"/>
</dbReference>
<keyword evidence="4" id="KW-0328">Glycosyltransferase</keyword>
<organism evidence="4 5">
    <name type="scientific">Halorientalis brevis</name>
    <dbReference type="NCBI Taxonomy" id="1126241"/>
    <lineage>
        <taxon>Archaea</taxon>
        <taxon>Methanobacteriati</taxon>
        <taxon>Methanobacteriota</taxon>
        <taxon>Stenosarchaea group</taxon>
        <taxon>Halobacteria</taxon>
        <taxon>Halobacteriales</taxon>
        <taxon>Haloarculaceae</taxon>
        <taxon>Halorientalis</taxon>
    </lineage>
</organism>
<comment type="caution">
    <text evidence="4">The sequence shown here is derived from an EMBL/GenBank/DDBJ whole genome shotgun (WGS) entry which is preliminary data.</text>
</comment>
<dbReference type="Proteomes" id="UP001597119">
    <property type="component" value="Unassembled WGS sequence"/>
</dbReference>
<dbReference type="SUPFAM" id="SSF53756">
    <property type="entry name" value="UDP-Glycosyltransferase/glycogen phosphorylase"/>
    <property type="match status" value="1"/>
</dbReference>
<evidence type="ECO:0000256" key="1">
    <source>
        <dbReference type="ARBA" id="ARBA00022679"/>
    </source>
</evidence>
<feature type="domain" description="Glycosyl transferase family 1" evidence="2">
    <location>
        <begin position="215"/>
        <end position="376"/>
    </location>
</feature>
<evidence type="ECO:0000313" key="4">
    <source>
        <dbReference type="EMBL" id="MFD1585887.1"/>
    </source>
</evidence>
<dbReference type="InterPro" id="IPR028098">
    <property type="entry name" value="Glyco_trans_4-like_N"/>
</dbReference>
<dbReference type="EMBL" id="JBHUDJ010000001">
    <property type="protein sequence ID" value="MFD1585887.1"/>
    <property type="molecule type" value="Genomic_DNA"/>
</dbReference>
<dbReference type="Pfam" id="PF13579">
    <property type="entry name" value="Glyco_trans_4_4"/>
    <property type="match status" value="1"/>
</dbReference>
<evidence type="ECO:0000313" key="5">
    <source>
        <dbReference type="Proteomes" id="UP001597119"/>
    </source>
</evidence>
<dbReference type="EC" id="2.4.-.-" evidence="4"/>
<protein>
    <submittedName>
        <fullName evidence="4">Glycosyltransferase</fullName>
        <ecNumber evidence="4">2.4.-.-</ecNumber>
    </submittedName>
</protein>
<dbReference type="RefSeq" id="WP_247376926.1">
    <property type="nucleotide sequence ID" value="NZ_JALLGV010000003.1"/>
</dbReference>
<gene>
    <name evidence="4" type="ORF">ACFR9U_02745</name>
</gene>
<keyword evidence="5" id="KW-1185">Reference proteome</keyword>
<proteinExistence type="predicted"/>
<name>A0ABD6C6K4_9EURY</name>
<dbReference type="AlphaFoldDB" id="A0ABD6C6K4"/>
<dbReference type="Gene3D" id="3.40.50.2000">
    <property type="entry name" value="Glycogen Phosphorylase B"/>
    <property type="match status" value="2"/>
</dbReference>
<dbReference type="PANTHER" id="PTHR46401">
    <property type="entry name" value="GLYCOSYLTRANSFERASE WBBK-RELATED"/>
    <property type="match status" value="1"/>
</dbReference>
<dbReference type="InterPro" id="IPR001296">
    <property type="entry name" value="Glyco_trans_1"/>
</dbReference>
<evidence type="ECO:0000259" key="3">
    <source>
        <dbReference type="Pfam" id="PF13579"/>
    </source>
</evidence>
<dbReference type="PANTHER" id="PTHR46401:SF2">
    <property type="entry name" value="GLYCOSYLTRANSFERASE WBBK-RELATED"/>
    <property type="match status" value="1"/>
</dbReference>
<feature type="domain" description="Glycosyltransferase subfamily 4-like N-terminal" evidence="3">
    <location>
        <begin position="22"/>
        <end position="182"/>
    </location>
</feature>
<evidence type="ECO:0000259" key="2">
    <source>
        <dbReference type="Pfam" id="PF00534"/>
    </source>
</evidence>
<sequence length="401" mass="44983">MDLLILTDWEFPCDEPFMREVYAKRWQDAGHRVTWIMRPSGNDANSQETWHGSPVYVAPDHVYRYRNVLGVGSAAGTKWLESIWDAEGGFDVVQVRNDLAAMPPAQQLASTHDIPLVFRHSHLKAETLILGYREGVDGYGLIDYGKGLFGRTIRDRLLADVDAVFTISNAMSQYHREVRGIETPLYSVPMGADTTLLADEIDPEPFCLRYGLPVDEYLIYMGSMNPLRNLEFLFRVLSIVRESKPEVKLALVGGRDERQRERLRSQAEAHAVGDATVFTGWVNETDLHRAIVGAALGLSPLPPNKVFRTNSPTKVLEYLNLGTPAVTTRTPEQVDMVESNGAGKAVDYTPEAFADTILAFLNDSNARREMGSAGREYIAKNRSYYYLNKTVLEKYKSIIGT</sequence>
<keyword evidence="1 4" id="KW-0808">Transferase</keyword>